<protein>
    <submittedName>
        <fullName evidence="1">Uncharacterized protein</fullName>
    </submittedName>
</protein>
<dbReference type="Pfam" id="PF20484">
    <property type="entry name" value="DUF6723"/>
    <property type="match status" value="1"/>
</dbReference>
<name>A0A157ZBI6_9BURK</name>
<sequence length="218" mass="24213">MSAWDNFKKQQEGHEGFAGARLRRRLQGRPKGAQSCRSLNSASGQWSLRLPGFLFVACLAFSVTAHRSSFDTLTGFGTLSHFPAPSVGRRIGRLSYTLPRCLRRRIASVTYRKFLILPDMPKTSSRRPKVVLFPNKRLVPAQAGASQDDYAIYASYRPHVGGVFVGTLKVVRQTDGRLLYPYDGAEQLGPCPSKDEATKLAVQRGDEIVRADLECPEL</sequence>
<dbReference type="InterPro" id="IPR046569">
    <property type="entry name" value="DUF6723"/>
</dbReference>
<reference evidence="1" key="1">
    <citation type="submission" date="2016-01" db="EMBL/GenBank/DDBJ databases">
        <authorList>
            <person name="Peeters C."/>
        </authorList>
    </citation>
    <scope>NUCLEOTIDE SEQUENCE</scope>
    <source>
        <strain evidence="1">LMG 29320</strain>
    </source>
</reference>
<dbReference type="EMBL" id="FCNX02000001">
    <property type="protein sequence ID" value="SAK42915.1"/>
    <property type="molecule type" value="Genomic_DNA"/>
</dbReference>
<dbReference type="AlphaFoldDB" id="A0A157ZBI6"/>
<comment type="caution">
    <text evidence="1">The sequence shown here is derived from an EMBL/GenBank/DDBJ whole genome shotgun (WGS) entry which is preliminary data.</text>
</comment>
<dbReference type="Proteomes" id="UP000054903">
    <property type="component" value="Unassembled WGS sequence"/>
</dbReference>
<organism evidence="1 2">
    <name type="scientific">Caballeronia fortuita</name>
    <dbReference type="NCBI Taxonomy" id="1777138"/>
    <lineage>
        <taxon>Bacteria</taxon>
        <taxon>Pseudomonadati</taxon>
        <taxon>Pseudomonadota</taxon>
        <taxon>Betaproteobacteria</taxon>
        <taxon>Burkholderiales</taxon>
        <taxon>Burkholderiaceae</taxon>
        <taxon>Caballeronia</taxon>
    </lineage>
</organism>
<gene>
    <name evidence="1" type="ORF">AWB77_00510</name>
</gene>
<evidence type="ECO:0000313" key="2">
    <source>
        <dbReference type="Proteomes" id="UP000054903"/>
    </source>
</evidence>
<accession>A0A157ZBI6</accession>
<proteinExistence type="predicted"/>
<evidence type="ECO:0000313" key="1">
    <source>
        <dbReference type="EMBL" id="SAK42915.1"/>
    </source>
</evidence>
<keyword evidence="2" id="KW-1185">Reference proteome</keyword>